<keyword evidence="5" id="KW-1003">Cell membrane</keyword>
<dbReference type="InterPro" id="IPR011066">
    <property type="entry name" value="MscS_channel_C_sf"/>
</dbReference>
<feature type="domain" description="Cation/H+ exchanger transmembrane" evidence="12">
    <location>
        <begin position="281"/>
        <end position="622"/>
    </location>
</feature>
<feature type="transmembrane region" description="Helical" evidence="10">
    <location>
        <begin position="536"/>
        <end position="556"/>
    </location>
</feature>
<dbReference type="InterPro" id="IPR006685">
    <property type="entry name" value="MscS_channel_2nd"/>
</dbReference>
<dbReference type="Gene3D" id="1.10.287.1260">
    <property type="match status" value="1"/>
</dbReference>
<evidence type="ECO:0000256" key="7">
    <source>
        <dbReference type="ARBA" id="ARBA00022989"/>
    </source>
</evidence>
<dbReference type="GO" id="GO:0005886">
    <property type="term" value="C:plasma membrane"/>
    <property type="evidence" value="ECO:0007669"/>
    <property type="project" value="UniProtKB-SubCell"/>
</dbReference>
<evidence type="ECO:0000313" key="13">
    <source>
        <dbReference type="EMBL" id="GLC62011.1"/>
    </source>
</evidence>
<evidence type="ECO:0000259" key="11">
    <source>
        <dbReference type="Pfam" id="PF00924"/>
    </source>
</evidence>
<comment type="subcellular location">
    <subcellularLocation>
        <location evidence="1">Cell membrane</location>
        <topology evidence="1">Multi-pass membrane protein</topology>
    </subcellularLocation>
</comment>
<keyword evidence="7 10" id="KW-1133">Transmembrane helix</keyword>
<dbReference type="Proteomes" id="UP001165080">
    <property type="component" value="Unassembled WGS sequence"/>
</dbReference>
<feature type="transmembrane region" description="Helical" evidence="10">
    <location>
        <begin position="418"/>
        <end position="437"/>
    </location>
</feature>
<evidence type="ECO:0000256" key="4">
    <source>
        <dbReference type="ARBA" id="ARBA00022449"/>
    </source>
</evidence>
<comment type="caution">
    <text evidence="13">The sequence shown here is derived from an EMBL/GenBank/DDBJ whole genome shotgun (WGS) entry which is preliminary data.</text>
</comment>
<feature type="transmembrane region" description="Helical" evidence="10">
    <location>
        <begin position="102"/>
        <end position="128"/>
    </location>
</feature>
<organism evidence="13 14">
    <name type="scientific">Pleodorina starrii</name>
    <dbReference type="NCBI Taxonomy" id="330485"/>
    <lineage>
        <taxon>Eukaryota</taxon>
        <taxon>Viridiplantae</taxon>
        <taxon>Chlorophyta</taxon>
        <taxon>core chlorophytes</taxon>
        <taxon>Chlorophyceae</taxon>
        <taxon>CS clade</taxon>
        <taxon>Chlamydomonadales</taxon>
        <taxon>Volvocaceae</taxon>
        <taxon>Pleodorina</taxon>
    </lineage>
</organism>
<dbReference type="GO" id="GO:1902600">
    <property type="term" value="P:proton transmembrane transport"/>
    <property type="evidence" value="ECO:0007669"/>
    <property type="project" value="InterPro"/>
</dbReference>
<evidence type="ECO:0000256" key="10">
    <source>
        <dbReference type="SAM" id="Phobius"/>
    </source>
</evidence>
<protein>
    <submittedName>
        <fullName evidence="13">Uncharacterized protein</fullName>
    </submittedName>
</protein>
<evidence type="ECO:0000256" key="3">
    <source>
        <dbReference type="ARBA" id="ARBA00022448"/>
    </source>
</evidence>
<dbReference type="SUPFAM" id="SSF82861">
    <property type="entry name" value="Mechanosensitive channel protein MscS (YggB), transmembrane region"/>
    <property type="match status" value="1"/>
</dbReference>
<evidence type="ECO:0000256" key="6">
    <source>
        <dbReference type="ARBA" id="ARBA00022692"/>
    </source>
</evidence>
<feature type="transmembrane region" description="Helical" evidence="10">
    <location>
        <begin position="71"/>
        <end position="90"/>
    </location>
</feature>
<reference evidence="13 14" key="1">
    <citation type="journal article" date="2023" name="Commun. Biol.">
        <title>Reorganization of the ancestral sex-determining regions during the evolution of trioecy in Pleodorina starrii.</title>
        <authorList>
            <person name="Takahashi K."/>
            <person name="Suzuki S."/>
            <person name="Kawai-Toyooka H."/>
            <person name="Yamamoto K."/>
            <person name="Hamaji T."/>
            <person name="Ootsuki R."/>
            <person name="Yamaguchi H."/>
            <person name="Kawachi M."/>
            <person name="Higashiyama T."/>
            <person name="Nozaki H."/>
        </authorList>
    </citation>
    <scope>NUCLEOTIDE SEQUENCE [LARGE SCALE GENOMIC DNA]</scope>
    <source>
        <strain evidence="13 14">NIES-4479</strain>
    </source>
</reference>
<dbReference type="GO" id="GO:0015297">
    <property type="term" value="F:antiporter activity"/>
    <property type="evidence" value="ECO:0007669"/>
    <property type="project" value="UniProtKB-KW"/>
</dbReference>
<keyword evidence="14" id="KW-1185">Reference proteome</keyword>
<keyword evidence="9 10" id="KW-0472">Membrane</keyword>
<dbReference type="SUPFAM" id="SSF50182">
    <property type="entry name" value="Sm-like ribonucleoproteins"/>
    <property type="match status" value="1"/>
</dbReference>
<evidence type="ECO:0000256" key="5">
    <source>
        <dbReference type="ARBA" id="ARBA00022475"/>
    </source>
</evidence>
<keyword evidence="6 10" id="KW-0812">Transmembrane</keyword>
<evidence type="ECO:0000259" key="12">
    <source>
        <dbReference type="Pfam" id="PF00999"/>
    </source>
</evidence>
<gene>
    <name evidence="13" type="primary">PLESTB003018</name>
    <name evidence="13" type="ORF">PLESTB_001829800</name>
</gene>
<dbReference type="InterPro" id="IPR006153">
    <property type="entry name" value="Cation/H_exchanger_TM"/>
</dbReference>
<accession>A0A9W6FAS9</accession>
<keyword evidence="4" id="KW-0050">Antiport</keyword>
<proteinExistence type="inferred from homology"/>
<dbReference type="Gene3D" id="3.30.70.100">
    <property type="match status" value="1"/>
</dbReference>
<evidence type="ECO:0000256" key="9">
    <source>
        <dbReference type="ARBA" id="ARBA00023136"/>
    </source>
</evidence>
<keyword evidence="3" id="KW-0813">Transport</keyword>
<feature type="transmembrane region" description="Helical" evidence="10">
    <location>
        <begin position="568"/>
        <end position="586"/>
    </location>
</feature>
<dbReference type="PANTHER" id="PTHR32507:SF8">
    <property type="entry name" value="CNH1P"/>
    <property type="match status" value="1"/>
</dbReference>
<feature type="domain" description="Mechanosensitive ion channel MscS" evidence="11">
    <location>
        <begin position="115"/>
        <end position="177"/>
    </location>
</feature>
<dbReference type="AlphaFoldDB" id="A0A9W6FAS9"/>
<evidence type="ECO:0000256" key="2">
    <source>
        <dbReference type="ARBA" id="ARBA00008017"/>
    </source>
</evidence>
<dbReference type="Pfam" id="PF00999">
    <property type="entry name" value="Na_H_Exchanger"/>
    <property type="match status" value="1"/>
</dbReference>
<evidence type="ECO:0000313" key="14">
    <source>
        <dbReference type="Proteomes" id="UP001165080"/>
    </source>
</evidence>
<sequence>MDELLDADGGLGPIVTKLEAWTEGLIRLTPNLISAVLLLLVLYAVARALSYSVSRTLRYRGRPALANVGSALVRWSIMILALLLAATIVLPSLRPGDLLSGLGIGSVAIGFAFKDILQNLLSGILILLRQPFRVGDQIVVNGFEGTVEDIETRATYIKTYDGRRVVIPNSQIYTGTFTVNTAFDFRRSEYDLGIGASDDWDKAMQLMVEAAASTEGVLADPSPEAFPIGIDAYQNTIRLRWWTKPDRASVIHTQGRVILAAFKALNGAGIDMPYPTQYPAIAERFSEFVVIIALMGAGLKIDRVLGLRSWMITWRLIFLTLPLGIALIALLGGTWLALPWTMALLLGAVLAPTDPVLASDVQVGPPKSGEEDEVRFALTSEAGINDGAAFPFVHLAIILSAAAVTQEPWLWDWLSYNVLWEIGIGVLGGYLIGKLFGWITFHIPAESKLAQTGDGLIALAATFISYGFTETLHSYGFLSVFVTALTFRQAHRDHDFHTDMHDLTEQVERIAMMILLLMFGGALANGLLAALRPVDIAGALLILLIIRPVTGMIGLGGTKATLGERLTISFFGIRGIGSFYYLAYGLNHIDDLTHAARLWAIVGLVVLLSIIMHGLTVTPIMRRLDLTHGRDPDADDAVPPPGFQGPAA</sequence>
<feature type="transmembrane region" description="Helical" evidence="10">
    <location>
        <begin position="510"/>
        <end position="530"/>
    </location>
</feature>
<dbReference type="InterPro" id="IPR023408">
    <property type="entry name" value="MscS_beta-dom_sf"/>
</dbReference>
<dbReference type="Gene3D" id="2.30.30.60">
    <property type="match status" value="1"/>
</dbReference>
<dbReference type="EMBL" id="BRXU01000056">
    <property type="protein sequence ID" value="GLC62011.1"/>
    <property type="molecule type" value="Genomic_DNA"/>
</dbReference>
<dbReference type="InterPro" id="IPR011014">
    <property type="entry name" value="MscS_channel_TM-2"/>
</dbReference>
<evidence type="ECO:0000256" key="8">
    <source>
        <dbReference type="ARBA" id="ARBA00023065"/>
    </source>
</evidence>
<dbReference type="PANTHER" id="PTHR32507">
    <property type="entry name" value="NA(+)/H(+) ANTIPORTER 1"/>
    <property type="match status" value="1"/>
</dbReference>
<dbReference type="Pfam" id="PF00924">
    <property type="entry name" value="MS_channel_2nd"/>
    <property type="match status" value="1"/>
</dbReference>
<evidence type="ECO:0000256" key="1">
    <source>
        <dbReference type="ARBA" id="ARBA00004651"/>
    </source>
</evidence>
<comment type="similarity">
    <text evidence="2">Belongs to the MscS (TC 1.A.23) family.</text>
</comment>
<feature type="transmembrane region" description="Helical" evidence="10">
    <location>
        <begin position="598"/>
        <end position="620"/>
    </location>
</feature>
<dbReference type="SUPFAM" id="SSF82689">
    <property type="entry name" value="Mechanosensitive channel protein MscS (YggB), C-terminal domain"/>
    <property type="match status" value="1"/>
</dbReference>
<feature type="transmembrane region" description="Helical" evidence="10">
    <location>
        <begin position="32"/>
        <end position="50"/>
    </location>
</feature>
<keyword evidence="8" id="KW-0406">Ion transport</keyword>
<feature type="transmembrane region" description="Helical" evidence="10">
    <location>
        <begin position="316"/>
        <end position="338"/>
    </location>
</feature>
<name>A0A9W6FAS9_9CHLO</name>
<dbReference type="InterPro" id="IPR010920">
    <property type="entry name" value="LSM_dom_sf"/>
</dbReference>